<evidence type="ECO:0000313" key="3">
    <source>
        <dbReference type="Proteomes" id="UP001190700"/>
    </source>
</evidence>
<feature type="region of interest" description="Disordered" evidence="1">
    <location>
        <begin position="69"/>
        <end position="102"/>
    </location>
</feature>
<feature type="compositionally biased region" description="Pro residues" evidence="1">
    <location>
        <begin position="283"/>
        <end position="303"/>
    </location>
</feature>
<sequence length="404" mass="44298">MGKRKREEADGSVWSRATALELLSLVRGNFADPSPNLADNFLGTGNPLALLQNYRTSVLAALPALESFDGKSIPQDKSKYEGERPPTRATEPGGQLAEEHALEEPVVVDMKVSVDKITPVLVEGDLPPEPDEEEIARREKAKKDKGKKGAVEEEPELPKVTFHIEYELLGHMAFVTDSLIAGEPPEEEEEEVVEKPKKDNPKDKKGKGKKEKEPPPPPPEDVVPKKWPDHKFAALPRTTASRDMFRDGIQFTLVKIIPPPLPPPPEEPEEEKKPAKKGKGTTPPAPEPEPDPDAPPPPPPPEPTRIVMGTAQWKPTALLDGETIKAQTVVSFKPPPELFNAKGIMTPLKGQDMESTGTARITFTLHVPEPPKKEEPEAEIKAPEKVPEKEKPSSRGKGSAKSKR</sequence>
<evidence type="ECO:0000313" key="2">
    <source>
        <dbReference type="EMBL" id="KAK3234774.1"/>
    </source>
</evidence>
<dbReference type="Proteomes" id="UP001190700">
    <property type="component" value="Unassembled WGS sequence"/>
</dbReference>
<feature type="compositionally biased region" description="Basic and acidic residues" evidence="1">
    <location>
        <begin position="222"/>
        <end position="232"/>
    </location>
</feature>
<name>A0AAE0ENT5_9CHLO</name>
<feature type="compositionally biased region" description="Basic and acidic residues" evidence="1">
    <location>
        <begin position="193"/>
        <end position="203"/>
    </location>
</feature>
<dbReference type="EMBL" id="LGRX02035462">
    <property type="protein sequence ID" value="KAK3234774.1"/>
    <property type="molecule type" value="Genomic_DNA"/>
</dbReference>
<feature type="compositionally biased region" description="Basic and acidic residues" evidence="1">
    <location>
        <begin position="135"/>
        <end position="151"/>
    </location>
</feature>
<gene>
    <name evidence="2" type="ORF">CYMTET_54980</name>
</gene>
<feature type="region of interest" description="Disordered" evidence="1">
    <location>
        <begin position="365"/>
        <end position="404"/>
    </location>
</feature>
<proteinExistence type="predicted"/>
<feature type="compositionally biased region" description="Basic and acidic residues" evidence="1">
    <location>
        <begin position="74"/>
        <end position="86"/>
    </location>
</feature>
<organism evidence="2 3">
    <name type="scientific">Cymbomonas tetramitiformis</name>
    <dbReference type="NCBI Taxonomy" id="36881"/>
    <lineage>
        <taxon>Eukaryota</taxon>
        <taxon>Viridiplantae</taxon>
        <taxon>Chlorophyta</taxon>
        <taxon>Pyramimonadophyceae</taxon>
        <taxon>Pyramimonadales</taxon>
        <taxon>Pyramimonadaceae</taxon>
        <taxon>Cymbomonas</taxon>
    </lineage>
</organism>
<comment type="caution">
    <text evidence="2">The sequence shown here is derived from an EMBL/GenBank/DDBJ whole genome shotgun (WGS) entry which is preliminary data.</text>
</comment>
<accession>A0AAE0ENT5</accession>
<feature type="region of interest" description="Disordered" evidence="1">
    <location>
        <begin position="122"/>
        <end position="157"/>
    </location>
</feature>
<keyword evidence="3" id="KW-1185">Reference proteome</keyword>
<protein>
    <submittedName>
        <fullName evidence="2">Uncharacterized protein</fullName>
    </submittedName>
</protein>
<evidence type="ECO:0000256" key="1">
    <source>
        <dbReference type="SAM" id="MobiDB-lite"/>
    </source>
</evidence>
<feature type="compositionally biased region" description="Basic and acidic residues" evidence="1">
    <location>
        <begin position="369"/>
        <end position="393"/>
    </location>
</feature>
<reference evidence="2 3" key="1">
    <citation type="journal article" date="2015" name="Genome Biol. Evol.">
        <title>Comparative Genomics of a Bacterivorous Green Alga Reveals Evolutionary Causalities and Consequences of Phago-Mixotrophic Mode of Nutrition.</title>
        <authorList>
            <person name="Burns J.A."/>
            <person name="Paasch A."/>
            <person name="Narechania A."/>
            <person name="Kim E."/>
        </authorList>
    </citation>
    <scope>NUCLEOTIDE SEQUENCE [LARGE SCALE GENOMIC DNA]</scope>
    <source>
        <strain evidence="2 3">PLY_AMNH</strain>
    </source>
</reference>
<feature type="region of interest" description="Disordered" evidence="1">
    <location>
        <begin position="179"/>
        <end position="319"/>
    </location>
</feature>
<dbReference type="AlphaFoldDB" id="A0AAE0ENT5"/>